<dbReference type="PROSITE" id="PS51257">
    <property type="entry name" value="PROKAR_LIPOPROTEIN"/>
    <property type="match status" value="1"/>
</dbReference>
<dbReference type="Pfam" id="PF09922">
    <property type="entry name" value="LiaF-like_C"/>
    <property type="match status" value="1"/>
</dbReference>
<evidence type="ECO:0000256" key="1">
    <source>
        <dbReference type="SAM" id="SignalP"/>
    </source>
</evidence>
<dbReference type="AlphaFoldDB" id="A0A4R1AWC3"/>
<evidence type="ECO:0008006" key="6">
    <source>
        <dbReference type="Google" id="ProtNLM"/>
    </source>
</evidence>
<dbReference type="Proteomes" id="UP000293846">
    <property type="component" value="Unassembled WGS sequence"/>
</dbReference>
<dbReference type="InterPro" id="IPR031346">
    <property type="entry name" value="DUF2154_N"/>
</dbReference>
<dbReference type="OrthoDB" id="2964960at2"/>
<feature type="domain" description="Cell wall-active antibiotics response LiaF-like C-terminal" evidence="2">
    <location>
        <begin position="138"/>
        <end position="229"/>
    </location>
</feature>
<evidence type="ECO:0000259" key="3">
    <source>
        <dbReference type="Pfam" id="PF17115"/>
    </source>
</evidence>
<reference evidence="4 5" key="1">
    <citation type="submission" date="2019-03" db="EMBL/GenBank/DDBJ databases">
        <authorList>
            <person name="Jensen L."/>
            <person name="Storgaard J."/>
            <person name="Sulaj E."/>
            <person name="Schramm A."/>
            <person name="Marshall I.P.G."/>
        </authorList>
    </citation>
    <scope>NUCLEOTIDE SEQUENCE [LARGE SCALE GENOMIC DNA]</scope>
    <source>
        <strain evidence="4 5">2017H2G3</strain>
    </source>
</reference>
<sequence>MKSLLFTSSILVSSFVLAGCSENAITKEDQANVLIERDKAEQLDVSLNISVGKLDVSEGTKEWVEGELEYTSDKLKPKVSYKQTGKKGKILIEHPNKKFTDFKGTNIKSNWDLQLSNEVPIDLMVNTGASESHLDLQGLQLSSLNVNVGVGDTTIDLRGDWKQDFNVQLSMGVGKSTIILPKDVGVQIKSSKGIGQSEFRGFISMGDDVYINEAYEDAKVKIIVNAEMGIGKADFIIEE</sequence>
<dbReference type="STRING" id="1742358.GCA_001439605_00041"/>
<feature type="chain" id="PRO_5038743621" description="DUF2154 domain-containing protein" evidence="1">
    <location>
        <begin position="19"/>
        <end position="239"/>
    </location>
</feature>
<feature type="domain" description="DUF2154" evidence="3">
    <location>
        <begin position="38"/>
        <end position="129"/>
    </location>
</feature>
<accession>A0A4R1AWC3</accession>
<organism evidence="4 5">
    <name type="scientific">Cytobacillus praedii</name>
    <dbReference type="NCBI Taxonomy" id="1742358"/>
    <lineage>
        <taxon>Bacteria</taxon>
        <taxon>Bacillati</taxon>
        <taxon>Bacillota</taxon>
        <taxon>Bacilli</taxon>
        <taxon>Bacillales</taxon>
        <taxon>Bacillaceae</taxon>
        <taxon>Cytobacillus</taxon>
    </lineage>
</organism>
<dbReference type="RefSeq" id="WP_057762411.1">
    <property type="nucleotide sequence ID" value="NZ_CP183326.1"/>
</dbReference>
<name>A0A4R1AWC3_9BACI</name>
<evidence type="ECO:0000313" key="5">
    <source>
        <dbReference type="Proteomes" id="UP000293846"/>
    </source>
</evidence>
<evidence type="ECO:0000259" key="2">
    <source>
        <dbReference type="Pfam" id="PF09922"/>
    </source>
</evidence>
<proteinExistence type="predicted"/>
<evidence type="ECO:0000313" key="4">
    <source>
        <dbReference type="EMBL" id="TCJ02769.1"/>
    </source>
</evidence>
<gene>
    <name evidence="4" type="ORF">E0Y62_17895</name>
</gene>
<dbReference type="Pfam" id="PF17115">
    <property type="entry name" value="Toast_rack_N"/>
    <property type="match status" value="1"/>
</dbReference>
<feature type="signal peptide" evidence="1">
    <location>
        <begin position="1"/>
        <end position="18"/>
    </location>
</feature>
<dbReference type="InterPro" id="IPR024425">
    <property type="entry name" value="LiaF-like_C"/>
</dbReference>
<comment type="caution">
    <text evidence="4">The sequence shown here is derived from an EMBL/GenBank/DDBJ whole genome shotgun (WGS) entry which is preliminary data.</text>
</comment>
<keyword evidence="5" id="KW-1185">Reference proteome</keyword>
<protein>
    <recommendedName>
        <fullName evidence="6">DUF2154 domain-containing protein</fullName>
    </recommendedName>
</protein>
<keyword evidence="1" id="KW-0732">Signal</keyword>
<dbReference type="EMBL" id="SJTH01000027">
    <property type="protein sequence ID" value="TCJ02769.1"/>
    <property type="molecule type" value="Genomic_DNA"/>
</dbReference>